<sequence length="73" mass="8074">MAARALDIHVCTAVDIMISLTPHGKLAAARTMHAVVLTFTRATYATSRSFWGFRVRISSGARSRMLSVYHPCH</sequence>
<gene>
    <name evidence="1" type="ORF">CY34DRAFT_806805</name>
</gene>
<reference evidence="2" key="2">
    <citation type="submission" date="2015-01" db="EMBL/GenBank/DDBJ databases">
        <title>Evolutionary Origins and Diversification of the Mycorrhizal Mutualists.</title>
        <authorList>
            <consortium name="DOE Joint Genome Institute"/>
            <consortium name="Mycorrhizal Genomics Consortium"/>
            <person name="Kohler A."/>
            <person name="Kuo A."/>
            <person name="Nagy L.G."/>
            <person name="Floudas D."/>
            <person name="Copeland A."/>
            <person name="Barry K.W."/>
            <person name="Cichocki N."/>
            <person name="Veneault-Fourrey C."/>
            <person name="LaButti K."/>
            <person name="Lindquist E.A."/>
            <person name="Lipzen A."/>
            <person name="Lundell T."/>
            <person name="Morin E."/>
            <person name="Murat C."/>
            <person name="Riley R."/>
            <person name="Ohm R."/>
            <person name="Sun H."/>
            <person name="Tunlid A."/>
            <person name="Henrissat B."/>
            <person name="Grigoriev I.V."/>
            <person name="Hibbett D.S."/>
            <person name="Martin F."/>
        </authorList>
    </citation>
    <scope>NUCLEOTIDE SEQUENCE [LARGE SCALE GENOMIC DNA]</scope>
    <source>
        <strain evidence="2">UH-Slu-Lm8-n1</strain>
    </source>
</reference>
<dbReference type="EMBL" id="KN835289">
    <property type="protein sequence ID" value="KIK40807.1"/>
    <property type="molecule type" value="Genomic_DNA"/>
</dbReference>
<organism evidence="1 2">
    <name type="scientific">Suillus luteus UH-Slu-Lm8-n1</name>
    <dbReference type="NCBI Taxonomy" id="930992"/>
    <lineage>
        <taxon>Eukaryota</taxon>
        <taxon>Fungi</taxon>
        <taxon>Dikarya</taxon>
        <taxon>Basidiomycota</taxon>
        <taxon>Agaricomycotina</taxon>
        <taxon>Agaricomycetes</taxon>
        <taxon>Agaricomycetidae</taxon>
        <taxon>Boletales</taxon>
        <taxon>Suillineae</taxon>
        <taxon>Suillaceae</taxon>
        <taxon>Suillus</taxon>
    </lineage>
</organism>
<dbReference type="HOGENOM" id="CLU_2706448_0_0_1"/>
<name>A0A0D0B2V0_9AGAM</name>
<protein>
    <submittedName>
        <fullName evidence="1">Uncharacterized protein</fullName>
    </submittedName>
</protein>
<keyword evidence="2" id="KW-1185">Reference proteome</keyword>
<dbReference type="AlphaFoldDB" id="A0A0D0B2V0"/>
<dbReference type="InParanoid" id="A0A0D0B2V0"/>
<evidence type="ECO:0000313" key="1">
    <source>
        <dbReference type="EMBL" id="KIK40807.1"/>
    </source>
</evidence>
<dbReference type="Proteomes" id="UP000054485">
    <property type="component" value="Unassembled WGS sequence"/>
</dbReference>
<evidence type="ECO:0000313" key="2">
    <source>
        <dbReference type="Proteomes" id="UP000054485"/>
    </source>
</evidence>
<reference evidence="1 2" key="1">
    <citation type="submission" date="2014-04" db="EMBL/GenBank/DDBJ databases">
        <authorList>
            <consortium name="DOE Joint Genome Institute"/>
            <person name="Kuo A."/>
            <person name="Ruytinx J."/>
            <person name="Rineau F."/>
            <person name="Colpaert J."/>
            <person name="Kohler A."/>
            <person name="Nagy L.G."/>
            <person name="Floudas D."/>
            <person name="Copeland A."/>
            <person name="Barry K.W."/>
            <person name="Cichocki N."/>
            <person name="Veneault-Fourrey C."/>
            <person name="LaButti K."/>
            <person name="Lindquist E.A."/>
            <person name="Lipzen A."/>
            <person name="Lundell T."/>
            <person name="Morin E."/>
            <person name="Murat C."/>
            <person name="Sun H."/>
            <person name="Tunlid A."/>
            <person name="Henrissat B."/>
            <person name="Grigoriev I.V."/>
            <person name="Hibbett D.S."/>
            <person name="Martin F."/>
            <person name="Nordberg H.P."/>
            <person name="Cantor M.N."/>
            <person name="Hua S.X."/>
        </authorList>
    </citation>
    <scope>NUCLEOTIDE SEQUENCE [LARGE SCALE GENOMIC DNA]</scope>
    <source>
        <strain evidence="1 2">UH-Slu-Lm8-n1</strain>
    </source>
</reference>
<accession>A0A0D0B2V0</accession>
<proteinExistence type="predicted"/>